<evidence type="ECO:0000256" key="9">
    <source>
        <dbReference type="ARBA" id="ARBA00049117"/>
    </source>
</evidence>
<keyword evidence="7" id="KW-0342">GTP-binding</keyword>
<keyword evidence="2" id="KW-0690">Ribosome biogenesis</keyword>
<dbReference type="GO" id="GO:0005524">
    <property type="term" value="F:ATP binding"/>
    <property type="evidence" value="ECO:0007669"/>
    <property type="project" value="UniProtKB-KW"/>
</dbReference>
<feature type="compositionally biased region" description="Basic and acidic residues" evidence="12">
    <location>
        <begin position="1261"/>
        <end position="1270"/>
    </location>
</feature>
<feature type="compositionally biased region" description="Basic and acidic residues" evidence="12">
    <location>
        <begin position="30"/>
        <end position="48"/>
    </location>
</feature>
<dbReference type="InterPro" id="IPR037875">
    <property type="entry name" value="Bms1_N"/>
</dbReference>
<dbReference type="RefSeq" id="XP_026274625.1">
    <property type="nucleotide sequence ID" value="XM_026418840.2"/>
</dbReference>
<dbReference type="PANTHER" id="PTHR12858">
    <property type="entry name" value="RIBOSOME BIOGENESIS PROTEIN"/>
    <property type="match status" value="1"/>
</dbReference>
<evidence type="ECO:0000313" key="14">
    <source>
        <dbReference type="Proteomes" id="UP000504606"/>
    </source>
</evidence>
<dbReference type="InterPro" id="IPR039761">
    <property type="entry name" value="Bms1/Tsr1"/>
</dbReference>
<dbReference type="Pfam" id="PF04950">
    <property type="entry name" value="RIBIOP_C"/>
    <property type="match status" value="1"/>
</dbReference>
<keyword evidence="5" id="KW-0378">Hydrolase</keyword>
<dbReference type="GO" id="GO:0000479">
    <property type="term" value="P:endonucleolytic cleavage of tricistronic rRNA transcript (SSU-rRNA, 5.8S rRNA, LSU-rRNA)"/>
    <property type="evidence" value="ECO:0007669"/>
    <property type="project" value="TreeGrafter"/>
</dbReference>
<feature type="coiled-coil region" evidence="11">
    <location>
        <begin position="1314"/>
        <end position="1341"/>
    </location>
</feature>
<dbReference type="GO" id="GO:0005525">
    <property type="term" value="F:GTP binding"/>
    <property type="evidence" value="ECO:0007669"/>
    <property type="project" value="UniProtKB-KW"/>
</dbReference>
<evidence type="ECO:0000256" key="4">
    <source>
        <dbReference type="ARBA" id="ARBA00022741"/>
    </source>
</evidence>
<feature type="region of interest" description="Disordered" evidence="12">
    <location>
        <begin position="1261"/>
        <end position="1280"/>
    </location>
</feature>
<dbReference type="SMART" id="SM00785">
    <property type="entry name" value="AARP2CN"/>
    <property type="match status" value="1"/>
</dbReference>
<accession>A0A6J1S5Z1</accession>
<comment type="similarity">
    <text evidence="10">Belongs to the TRAFAC class translation factor GTPase superfamily. Bms1-like GTPase family. BMS1 subfamily.</text>
</comment>
<sequence length="1367" mass="155502">MAGDDGGIPDKKKAHRERHSGRKADKKNKSKPENGVKLRDRPDKERNPKAFALNSVIRAERRFRRGQDIQTKKQHIPLVDRAPIEPPPVMIAVVGPPKVGKTTLINCLIKNFTRQPLSDIKGPVTIVSGKKRRLTIMECNNDINCMIDLAKVADLVLLLVDASFGFEMEIFEFLNICQVHGMPRIMGVLTHLDMIKKSDRLKRTKKELKHRFWTEVYAGAKLFYLSGQVHGEYLRNEVKNLGRFISVMKFRPLVWRSTHPYLLADRMEDVTPPEQIRLNPKTDRSVCLYGYMRGIPLNKKSMVHVPGCGDLRISDVSFLPDPCPLPSKEKKRSLVEKDKFIYAPFSGVGGIVYDKDAVYVDLGGSHSHSVQEDNDDRQAQRELVTTLLQTQETLDEKMKHSELQLFTNAKPITGDELEQKTGAAGQKYKIVVDENGRERRKVVFSTEIDEDSTDDESGTDDEDNDDEDGEEVESGLEEQEEEDEEDAESDSSGENDSECEAKPNSVRNQIQTLKEGKKKSKKKPDLENDEDSDHESDEDPSNKQKMQKAKLSQQKVDGQIKKRKALNEKKAVIDVPKKKMKISEDIENSDNEIEIGDGKKIQSLKETDIQYNKLSIDKGSEIRSKIADALSMLEKGSKEKADAVFSDGEDDWSSDDASSDAPEKGSEKPNSMSSESSASSGDDSSGDESQSSPKATGSSLISEGNNSEALAWEDSIRWKSNLQQKAADAFIDRQASTQNLWKLVYGKINEAQKKEDAESDEEVGGLFRVVSRKQHQRQEAKSICNAEDCSRFRLNLVRDWTQSEVRDLIRDCFVTGKWKESEDAEELLRLDDASDGDEELFGDFEDLETGQKFTAPQNENGSSTENADGMYLYAMGLFLISQMVSQFASFSKINLIFILDTVKSKPLTKKEIIEKKKKLKEKFDAEYDDQDGGKSFYDELKAEVNQQAQLNKSEFEGMDDDLRVQLEGYRAGMYVRIELAQVPCELIQHFDPTYPLVIGGLLTGEENIGYVQVRMKKHRWHKRILKTRDPLIISLGWRRFQSLPIYAKLEDNMRHRMLKYTPEHVACMGHFWGPITPQSTGFLAVQDVASRSAEFRIAATGVVVEQDKSTQITKKLKLTGVPLKVYKKTAFIKDMFTSSLEVARFEGAKIKTVSGIRGQIKKACSKPEGVFRATFEDKIQLSDIVFCRTWYKVDVPQLYNPVTSLLLPSEQKDAWRGMKTTGQLKRERGIQGQTQKDSLYTPIAREPKVFRPLVIPRALQKDLPYRDRPKNKSGLKPSIDDQRVAVVREAHEQKVDKLMTMLKTNYSHKQELLKKATHERIENLKKEKEMEESRKMRRTKELRREVFKKLTEMKKVDERRAAKGGKR</sequence>
<evidence type="ECO:0000256" key="5">
    <source>
        <dbReference type="ARBA" id="ARBA00022801"/>
    </source>
</evidence>
<dbReference type="GO" id="GO:0032040">
    <property type="term" value="C:small-subunit processome"/>
    <property type="evidence" value="ECO:0007669"/>
    <property type="project" value="UniProtKB-ARBA"/>
</dbReference>
<protein>
    <submittedName>
        <fullName evidence="15">Ribosome biogenesis protein BMS1 homolog isoform X1</fullName>
    </submittedName>
</protein>
<dbReference type="InterPro" id="IPR027417">
    <property type="entry name" value="P-loop_NTPase"/>
</dbReference>
<evidence type="ECO:0000256" key="10">
    <source>
        <dbReference type="ARBA" id="ARBA00061391"/>
    </source>
</evidence>
<dbReference type="SUPFAM" id="SSF52540">
    <property type="entry name" value="P-loop containing nucleoside triphosphate hydrolases"/>
    <property type="match status" value="1"/>
</dbReference>
<proteinExistence type="inferred from homology"/>
<feature type="region of interest" description="Disordered" evidence="12">
    <location>
        <begin position="441"/>
        <end position="569"/>
    </location>
</feature>
<dbReference type="GO" id="GO:0003924">
    <property type="term" value="F:GTPase activity"/>
    <property type="evidence" value="ECO:0007669"/>
    <property type="project" value="TreeGrafter"/>
</dbReference>
<gene>
    <name evidence="15" type="primary">LOC113203905</name>
</gene>
<dbReference type="Pfam" id="PF08142">
    <property type="entry name" value="AARP2CN"/>
    <property type="match status" value="1"/>
</dbReference>
<dbReference type="FunFam" id="3.40.50.300:FF:000105">
    <property type="entry name" value="BMS1 ribosome biogenesis factor"/>
    <property type="match status" value="1"/>
</dbReference>
<feature type="region of interest" description="Disordered" evidence="12">
    <location>
        <begin position="636"/>
        <end position="704"/>
    </location>
</feature>
<dbReference type="GO" id="GO:0000462">
    <property type="term" value="P:maturation of SSU-rRNA from tricistronic rRNA transcript (SSU-rRNA, 5.8S rRNA, LSU-rRNA)"/>
    <property type="evidence" value="ECO:0007669"/>
    <property type="project" value="TreeGrafter"/>
</dbReference>
<dbReference type="GO" id="GO:0005654">
    <property type="term" value="C:nucleoplasm"/>
    <property type="evidence" value="ECO:0007669"/>
    <property type="project" value="UniProtKB-ARBA"/>
</dbReference>
<feature type="compositionally biased region" description="Polar residues" evidence="12">
    <location>
        <begin position="693"/>
        <end position="704"/>
    </location>
</feature>
<keyword evidence="11" id="KW-0175">Coiled coil</keyword>
<organism evidence="14 15">
    <name type="scientific">Frankliniella occidentalis</name>
    <name type="common">Western flower thrips</name>
    <name type="synonym">Euthrips occidentalis</name>
    <dbReference type="NCBI Taxonomy" id="133901"/>
    <lineage>
        <taxon>Eukaryota</taxon>
        <taxon>Metazoa</taxon>
        <taxon>Ecdysozoa</taxon>
        <taxon>Arthropoda</taxon>
        <taxon>Hexapoda</taxon>
        <taxon>Insecta</taxon>
        <taxon>Pterygota</taxon>
        <taxon>Neoptera</taxon>
        <taxon>Paraneoptera</taxon>
        <taxon>Thysanoptera</taxon>
        <taxon>Terebrantia</taxon>
        <taxon>Thripoidea</taxon>
        <taxon>Thripidae</taxon>
        <taxon>Frankliniella</taxon>
    </lineage>
</organism>
<evidence type="ECO:0000256" key="6">
    <source>
        <dbReference type="ARBA" id="ARBA00022840"/>
    </source>
</evidence>
<evidence type="ECO:0000256" key="3">
    <source>
        <dbReference type="ARBA" id="ARBA00022553"/>
    </source>
</evidence>
<evidence type="ECO:0000256" key="7">
    <source>
        <dbReference type="ARBA" id="ARBA00023134"/>
    </source>
</evidence>
<keyword evidence="6" id="KW-0067">ATP-binding</keyword>
<dbReference type="OrthoDB" id="10260897at2759"/>
<evidence type="ECO:0000256" key="8">
    <source>
        <dbReference type="ARBA" id="ARBA00023242"/>
    </source>
</evidence>
<dbReference type="GO" id="GO:0034511">
    <property type="term" value="F:U3 snoRNA binding"/>
    <property type="evidence" value="ECO:0007669"/>
    <property type="project" value="TreeGrafter"/>
</dbReference>
<keyword evidence="4" id="KW-0547">Nucleotide-binding</keyword>
<name>A0A6J1S5Z1_FRAOC</name>
<feature type="compositionally biased region" description="Basic residues" evidence="12">
    <location>
        <begin position="12"/>
        <end position="29"/>
    </location>
</feature>
<reference evidence="15" key="1">
    <citation type="submission" date="2025-08" db="UniProtKB">
        <authorList>
            <consortium name="RefSeq"/>
        </authorList>
    </citation>
    <scope>IDENTIFICATION</scope>
    <source>
        <tissue evidence="15">Whole organism</tissue>
    </source>
</reference>
<feature type="domain" description="Bms1-type G" evidence="13">
    <location>
        <begin position="87"/>
        <end position="251"/>
    </location>
</feature>
<evidence type="ECO:0000313" key="15">
    <source>
        <dbReference type="RefSeq" id="XP_026274625.1"/>
    </source>
</evidence>
<dbReference type="KEGG" id="foc:113203905"/>
<dbReference type="GeneID" id="113203905"/>
<evidence type="ECO:0000259" key="13">
    <source>
        <dbReference type="PROSITE" id="PS51714"/>
    </source>
</evidence>
<dbReference type="PANTHER" id="PTHR12858:SF2">
    <property type="entry name" value="RIBOSOME BIOGENESIS PROTEIN BMS1 HOMOLOG"/>
    <property type="match status" value="1"/>
</dbReference>
<dbReference type="InterPro" id="IPR007034">
    <property type="entry name" value="BMS1_TSR1_C"/>
</dbReference>
<evidence type="ECO:0000256" key="12">
    <source>
        <dbReference type="SAM" id="MobiDB-lite"/>
    </source>
</evidence>
<evidence type="ECO:0000256" key="1">
    <source>
        <dbReference type="ARBA" id="ARBA00004604"/>
    </source>
</evidence>
<keyword evidence="3" id="KW-0597">Phosphoprotein</keyword>
<comment type="catalytic activity">
    <reaction evidence="9">
        <text>GTP + H2O = GDP + phosphate + H(+)</text>
        <dbReference type="Rhea" id="RHEA:19669"/>
        <dbReference type="ChEBI" id="CHEBI:15377"/>
        <dbReference type="ChEBI" id="CHEBI:15378"/>
        <dbReference type="ChEBI" id="CHEBI:37565"/>
        <dbReference type="ChEBI" id="CHEBI:43474"/>
        <dbReference type="ChEBI" id="CHEBI:58189"/>
    </reaction>
    <physiologicalReaction direction="left-to-right" evidence="9">
        <dbReference type="Rhea" id="RHEA:19670"/>
    </physiologicalReaction>
</comment>
<keyword evidence="8" id="KW-0539">Nucleus</keyword>
<dbReference type="GO" id="GO:0030686">
    <property type="term" value="C:90S preribosome"/>
    <property type="evidence" value="ECO:0007669"/>
    <property type="project" value="TreeGrafter"/>
</dbReference>
<dbReference type="Proteomes" id="UP000504606">
    <property type="component" value="Unplaced"/>
</dbReference>
<dbReference type="CDD" id="cd01882">
    <property type="entry name" value="BMS1"/>
    <property type="match status" value="1"/>
</dbReference>
<feature type="compositionally biased region" description="Acidic residues" evidence="12">
    <location>
        <begin position="447"/>
        <end position="498"/>
    </location>
</feature>
<comment type="subcellular location">
    <subcellularLocation>
        <location evidence="1">Nucleus</location>
        <location evidence="1">Nucleolus</location>
    </subcellularLocation>
</comment>
<evidence type="ECO:0000256" key="11">
    <source>
        <dbReference type="SAM" id="Coils"/>
    </source>
</evidence>
<dbReference type="InterPro" id="IPR030387">
    <property type="entry name" value="G_Bms1/Tsr1_dom"/>
</dbReference>
<feature type="region of interest" description="Disordered" evidence="12">
    <location>
        <begin position="1"/>
        <end position="50"/>
    </location>
</feature>
<keyword evidence="14" id="KW-1185">Reference proteome</keyword>
<dbReference type="PROSITE" id="PS51714">
    <property type="entry name" value="G_BMS1"/>
    <property type="match status" value="1"/>
</dbReference>
<feature type="compositionally biased region" description="Low complexity" evidence="12">
    <location>
        <begin position="668"/>
        <end position="692"/>
    </location>
</feature>
<feature type="compositionally biased region" description="Acidic residues" evidence="12">
    <location>
        <begin position="647"/>
        <end position="658"/>
    </location>
</feature>
<dbReference type="InterPro" id="IPR012948">
    <property type="entry name" value="AARP2CN"/>
</dbReference>
<feature type="compositionally biased region" description="Acidic residues" evidence="12">
    <location>
        <begin position="527"/>
        <end position="539"/>
    </location>
</feature>
<dbReference type="Gene3D" id="3.40.50.300">
    <property type="entry name" value="P-loop containing nucleotide triphosphate hydrolases"/>
    <property type="match status" value="1"/>
</dbReference>
<evidence type="ECO:0000256" key="2">
    <source>
        <dbReference type="ARBA" id="ARBA00022517"/>
    </source>
</evidence>
<dbReference type="SMART" id="SM01362">
    <property type="entry name" value="DUF663"/>
    <property type="match status" value="1"/>
</dbReference>